<evidence type="ECO:0000256" key="2">
    <source>
        <dbReference type="ARBA" id="ARBA00011233"/>
    </source>
</evidence>
<dbReference type="PANTHER" id="PTHR34501">
    <property type="entry name" value="PROTEIN YDDL-RELATED"/>
    <property type="match status" value="1"/>
</dbReference>
<dbReference type="CDD" id="cd00342">
    <property type="entry name" value="gram_neg_porins"/>
    <property type="match status" value="1"/>
</dbReference>
<dbReference type="SUPFAM" id="SSF56935">
    <property type="entry name" value="Porins"/>
    <property type="match status" value="1"/>
</dbReference>
<keyword evidence="8" id="KW-0626">Porin</keyword>
<dbReference type="EMBL" id="SNVI01000002">
    <property type="protein sequence ID" value="TFE40517.1"/>
    <property type="molecule type" value="Genomic_DNA"/>
</dbReference>
<accession>A0A4Y8MSP9</accession>
<keyword evidence="5" id="KW-0812">Transmembrane</keyword>
<keyword evidence="7" id="KW-0406">Ion transport</keyword>
<protein>
    <submittedName>
        <fullName evidence="13">Porin</fullName>
    </submittedName>
</protein>
<evidence type="ECO:0000256" key="9">
    <source>
        <dbReference type="ARBA" id="ARBA00023136"/>
    </source>
</evidence>
<evidence type="ECO:0000256" key="8">
    <source>
        <dbReference type="ARBA" id="ARBA00023114"/>
    </source>
</evidence>
<dbReference type="InterPro" id="IPR033900">
    <property type="entry name" value="Gram_neg_porin_domain"/>
</dbReference>
<evidence type="ECO:0000256" key="3">
    <source>
        <dbReference type="ARBA" id="ARBA00022448"/>
    </source>
</evidence>
<dbReference type="Proteomes" id="UP000297385">
    <property type="component" value="Unassembled WGS sequence"/>
</dbReference>
<comment type="subunit">
    <text evidence="2">Homotrimer.</text>
</comment>
<feature type="signal peptide" evidence="11">
    <location>
        <begin position="1"/>
        <end position="21"/>
    </location>
</feature>
<dbReference type="InterPro" id="IPR001702">
    <property type="entry name" value="Porin_Gram-ve"/>
</dbReference>
<feature type="chain" id="PRO_5021310567" evidence="11">
    <location>
        <begin position="22"/>
        <end position="394"/>
    </location>
</feature>
<dbReference type="GO" id="GO:0015288">
    <property type="term" value="F:porin activity"/>
    <property type="evidence" value="ECO:0007669"/>
    <property type="project" value="UniProtKB-KW"/>
</dbReference>
<dbReference type="GO" id="GO:0046930">
    <property type="term" value="C:pore complex"/>
    <property type="evidence" value="ECO:0007669"/>
    <property type="project" value="UniProtKB-KW"/>
</dbReference>
<evidence type="ECO:0000256" key="7">
    <source>
        <dbReference type="ARBA" id="ARBA00023065"/>
    </source>
</evidence>
<comment type="subcellular location">
    <subcellularLocation>
        <location evidence="1">Cell outer membrane</location>
        <topology evidence="1">Multi-pass membrane protein</topology>
    </subcellularLocation>
</comment>
<evidence type="ECO:0000313" key="13">
    <source>
        <dbReference type="EMBL" id="TFE40517.1"/>
    </source>
</evidence>
<evidence type="ECO:0000256" key="10">
    <source>
        <dbReference type="ARBA" id="ARBA00023237"/>
    </source>
</evidence>
<keyword evidence="10" id="KW-0998">Cell outer membrane</keyword>
<feature type="domain" description="Porin" evidence="12">
    <location>
        <begin position="8"/>
        <end position="357"/>
    </location>
</feature>
<keyword evidence="4" id="KW-1134">Transmembrane beta strand</keyword>
<dbReference type="GO" id="GO:0009279">
    <property type="term" value="C:cell outer membrane"/>
    <property type="evidence" value="ECO:0007669"/>
    <property type="project" value="UniProtKB-SubCell"/>
</dbReference>
<dbReference type="InterPro" id="IPR023614">
    <property type="entry name" value="Porin_dom_sf"/>
</dbReference>
<dbReference type="PRINTS" id="PR00184">
    <property type="entry name" value="NEISSPPORIN"/>
</dbReference>
<comment type="caution">
    <text evidence="13">The sequence shown here is derived from an EMBL/GenBank/DDBJ whole genome shotgun (WGS) entry which is preliminary data.</text>
</comment>
<dbReference type="GO" id="GO:0034220">
    <property type="term" value="P:monoatomic ion transmembrane transport"/>
    <property type="evidence" value="ECO:0007669"/>
    <property type="project" value="InterPro"/>
</dbReference>
<dbReference type="PRINTS" id="PR00182">
    <property type="entry name" value="ECOLNEIPORIN"/>
</dbReference>
<evidence type="ECO:0000256" key="5">
    <source>
        <dbReference type="ARBA" id="ARBA00022692"/>
    </source>
</evidence>
<evidence type="ECO:0000256" key="6">
    <source>
        <dbReference type="ARBA" id="ARBA00022729"/>
    </source>
</evidence>
<dbReference type="Gene3D" id="2.40.160.10">
    <property type="entry name" value="Porin"/>
    <property type="match status" value="1"/>
</dbReference>
<evidence type="ECO:0000313" key="14">
    <source>
        <dbReference type="Proteomes" id="UP000297385"/>
    </source>
</evidence>
<organism evidence="13 14">
    <name type="scientific">Paraburkholderia dipogonis</name>
    <dbReference type="NCBI Taxonomy" id="1211383"/>
    <lineage>
        <taxon>Bacteria</taxon>
        <taxon>Pseudomonadati</taxon>
        <taxon>Pseudomonadota</taxon>
        <taxon>Betaproteobacteria</taxon>
        <taxon>Burkholderiales</taxon>
        <taxon>Burkholderiaceae</taxon>
        <taxon>Paraburkholderia</taxon>
    </lineage>
</organism>
<sequence length="394" mass="41087">MMRKQLFALAALGSFSLSVYAQNSVTLYGVIDEGINYNSNAGGQRLYNLSSGVLQGSRWGLKGREDLGGGMSALFVLESGFDVNNGKMGQGGLLFGRQAYVGLGSRYGTLTLGRQYDMVVDNLGQFIVGDQWGGYMAAHPADLDNFNNTYRVNNEIKYTSQPIAGLTFGGTYSLGGVAGNVSRNQIWSLGANYANGPLLAGIGYLNVRNPNTSFYGGGGTQAATTGGVPGSNLGSSPVISGYASAHTLQVIGAGAAYTFGAATVGATYSNTRFMSLGDRTSGPVPAGGIAGTAAFNNAEVNFKYQLTPALVAGVAYDYTHNSGAAGQSSATYHQGSAGMDYFLSKRTDVYTVATFQHAHGTDSTGKTAVASINQLTPSTSDRQLAIRIGIRHKF</sequence>
<keyword evidence="6 11" id="KW-0732">Signal</keyword>
<evidence type="ECO:0000256" key="1">
    <source>
        <dbReference type="ARBA" id="ARBA00004571"/>
    </source>
</evidence>
<name>A0A4Y8MSP9_9BURK</name>
<dbReference type="InterPro" id="IPR002299">
    <property type="entry name" value="Porin_Neis"/>
</dbReference>
<proteinExistence type="predicted"/>
<keyword evidence="9" id="KW-0472">Membrane</keyword>
<dbReference type="AlphaFoldDB" id="A0A4Y8MSP9"/>
<dbReference type="Pfam" id="PF13609">
    <property type="entry name" value="Porin_4"/>
    <property type="match status" value="1"/>
</dbReference>
<evidence type="ECO:0000256" key="11">
    <source>
        <dbReference type="SAM" id="SignalP"/>
    </source>
</evidence>
<gene>
    <name evidence="13" type="ORF">E2553_27680</name>
</gene>
<evidence type="ECO:0000256" key="4">
    <source>
        <dbReference type="ARBA" id="ARBA00022452"/>
    </source>
</evidence>
<dbReference type="InterPro" id="IPR050298">
    <property type="entry name" value="Gram-neg_bact_OMP"/>
</dbReference>
<keyword evidence="3" id="KW-0813">Transport</keyword>
<reference evidence="13 14" key="1">
    <citation type="submission" date="2019-03" db="EMBL/GenBank/DDBJ databases">
        <title>Complete Genome Sequence of Paraburkholderia dipogonis ICMP 19430T, a Nitrogen-fixing Symbiont of the South African Invasive Legume Dipogon lignosus in New Zealand.</title>
        <authorList>
            <person name="De Meyer S.E."/>
        </authorList>
    </citation>
    <scope>NUCLEOTIDE SEQUENCE [LARGE SCALE GENOMIC DNA]</scope>
    <source>
        <strain evidence="13 14">ICMP 19430</strain>
    </source>
</reference>
<evidence type="ECO:0000259" key="12">
    <source>
        <dbReference type="Pfam" id="PF13609"/>
    </source>
</evidence>
<dbReference type="PANTHER" id="PTHR34501:SF9">
    <property type="entry name" value="MAJOR OUTER MEMBRANE PROTEIN P.IA"/>
    <property type="match status" value="1"/>
</dbReference>